<keyword evidence="3 8" id="KW-0378">Hydrolase</keyword>
<sequence length="462" mass="51858">MPSNPRQTRPSFKRSPPNERVPYDYNEVISLSILFYEAQRSGKLPRNNRIPWRGDSGLRDGCDVNRDLTGGWYDAGDHVKFGLPMAWSVTTLAWGVIEFKDAYVDSGEYGNVLNSLKWVTDYFIKAHPSKYEFYGQVGDGNADHSYWGRPEQMSMRRPSYIINRSNPGSEVAAETAAAMAACSVIFREIDSSYADLLVRHAKDLYEFADRFRGSYHKSIPNVNSFYKSYSGYNDELIWGALWLYKATGEGKYLDDAKSKYRQFGGGNIPYMFSWDDKRAGSQVLIANLTGESQYKDHVAAYQRFLNGGGARKTPKGLVWLDKWGSNRYAANAAFIALAATKIPSMPNARSYRRFAESQIHYMLGSSGRSYVVGYGKNPPKKPHHRSSSCPSPPGECTWGNSFHSNSANPYTLYGALIAGPDKDDGYQDARDDYVANEVATDYNAGFQGALAGLKYYKIKARH</sequence>
<feature type="active site" evidence="9">
    <location>
        <position position="428"/>
    </location>
</feature>
<dbReference type="PROSITE" id="PS00592">
    <property type="entry name" value="GH9_2"/>
    <property type="match status" value="1"/>
</dbReference>
<dbReference type="EC" id="3.2.1.4" evidence="10"/>
<dbReference type="PROSITE" id="PS00698">
    <property type="entry name" value="GH9_3"/>
    <property type="match status" value="1"/>
</dbReference>
<evidence type="ECO:0000313" key="13">
    <source>
        <dbReference type="Proteomes" id="UP001642483"/>
    </source>
</evidence>
<evidence type="ECO:0000256" key="9">
    <source>
        <dbReference type="PROSITE-ProRule" id="PRU10060"/>
    </source>
</evidence>
<feature type="domain" description="Glycoside hydrolase family 9" evidence="11">
    <location>
        <begin position="25"/>
        <end position="450"/>
    </location>
</feature>
<name>A0ABP0GMC4_CLALP</name>
<evidence type="ECO:0000256" key="5">
    <source>
        <dbReference type="ARBA" id="ARBA00023277"/>
    </source>
</evidence>
<dbReference type="InterPro" id="IPR018221">
    <property type="entry name" value="Glyco_hydro_9_His_AS"/>
</dbReference>
<dbReference type="EMBL" id="CAWYQH010000130">
    <property type="protein sequence ID" value="CAK8692882.1"/>
    <property type="molecule type" value="Genomic_DNA"/>
</dbReference>
<dbReference type="PANTHER" id="PTHR22298">
    <property type="entry name" value="ENDO-1,4-BETA-GLUCANASE"/>
    <property type="match status" value="1"/>
</dbReference>
<evidence type="ECO:0000256" key="10">
    <source>
        <dbReference type="RuleBase" id="RU361166"/>
    </source>
</evidence>
<dbReference type="Gene3D" id="1.50.10.10">
    <property type="match status" value="1"/>
</dbReference>
<dbReference type="Proteomes" id="UP001642483">
    <property type="component" value="Unassembled WGS sequence"/>
</dbReference>
<evidence type="ECO:0000256" key="7">
    <source>
        <dbReference type="ARBA" id="ARBA00023326"/>
    </source>
</evidence>
<evidence type="ECO:0000256" key="4">
    <source>
        <dbReference type="ARBA" id="ARBA00023001"/>
    </source>
</evidence>
<protein>
    <recommendedName>
        <fullName evidence="10">Endoglucanase</fullName>
        <ecNumber evidence="10">3.2.1.4</ecNumber>
    </recommendedName>
</protein>
<evidence type="ECO:0000256" key="2">
    <source>
        <dbReference type="ARBA" id="ARBA00007072"/>
    </source>
</evidence>
<dbReference type="InterPro" id="IPR008928">
    <property type="entry name" value="6-hairpin_glycosidase_sf"/>
</dbReference>
<dbReference type="InterPro" id="IPR033126">
    <property type="entry name" value="Glyco_hydro_9_Asp/Glu_AS"/>
</dbReference>
<feature type="active site" evidence="9">
    <location>
        <position position="437"/>
    </location>
</feature>
<accession>A0ABP0GMC4</accession>
<keyword evidence="13" id="KW-1185">Reference proteome</keyword>
<evidence type="ECO:0000256" key="3">
    <source>
        <dbReference type="ARBA" id="ARBA00022801"/>
    </source>
</evidence>
<evidence type="ECO:0000313" key="12">
    <source>
        <dbReference type="EMBL" id="CAK8692882.1"/>
    </source>
</evidence>
<evidence type="ECO:0000256" key="1">
    <source>
        <dbReference type="ARBA" id="ARBA00000966"/>
    </source>
</evidence>
<dbReference type="SUPFAM" id="SSF48208">
    <property type="entry name" value="Six-hairpin glycosidases"/>
    <property type="match status" value="1"/>
</dbReference>
<comment type="catalytic activity">
    <reaction evidence="1 10">
        <text>Endohydrolysis of (1-&gt;4)-beta-D-glucosidic linkages in cellulose, lichenin and cereal beta-D-glucans.</text>
        <dbReference type="EC" id="3.2.1.4"/>
    </reaction>
</comment>
<dbReference type="InterPro" id="IPR012341">
    <property type="entry name" value="6hp_glycosidase-like_sf"/>
</dbReference>
<keyword evidence="6 8" id="KW-0326">Glycosidase</keyword>
<gene>
    <name evidence="12" type="ORF">CVLEPA_LOCUS26118</name>
</gene>
<feature type="active site" evidence="8">
    <location>
        <position position="383"/>
    </location>
</feature>
<evidence type="ECO:0000256" key="6">
    <source>
        <dbReference type="ARBA" id="ARBA00023295"/>
    </source>
</evidence>
<dbReference type="Pfam" id="PF00759">
    <property type="entry name" value="Glyco_hydro_9"/>
    <property type="match status" value="1"/>
</dbReference>
<keyword evidence="5 8" id="KW-0119">Carbohydrate metabolism</keyword>
<keyword evidence="4 10" id="KW-0136">Cellulose degradation</keyword>
<comment type="caution">
    <text evidence="12">The sequence shown here is derived from an EMBL/GenBank/DDBJ whole genome shotgun (WGS) entry which is preliminary data.</text>
</comment>
<evidence type="ECO:0000259" key="11">
    <source>
        <dbReference type="Pfam" id="PF00759"/>
    </source>
</evidence>
<keyword evidence="7 8" id="KW-0624">Polysaccharide degradation</keyword>
<dbReference type="InterPro" id="IPR001701">
    <property type="entry name" value="Glyco_hydro_9"/>
</dbReference>
<comment type="similarity">
    <text evidence="2 8 10">Belongs to the glycosyl hydrolase 9 (cellulase E) family.</text>
</comment>
<proteinExistence type="inferred from homology"/>
<evidence type="ECO:0000256" key="8">
    <source>
        <dbReference type="PROSITE-ProRule" id="PRU10059"/>
    </source>
</evidence>
<reference evidence="12 13" key="1">
    <citation type="submission" date="2024-02" db="EMBL/GenBank/DDBJ databases">
        <authorList>
            <person name="Daric V."/>
            <person name="Darras S."/>
        </authorList>
    </citation>
    <scope>NUCLEOTIDE SEQUENCE [LARGE SCALE GENOMIC DNA]</scope>
</reference>
<organism evidence="12 13">
    <name type="scientific">Clavelina lepadiformis</name>
    <name type="common">Light-bulb sea squirt</name>
    <name type="synonym">Ascidia lepadiformis</name>
    <dbReference type="NCBI Taxonomy" id="159417"/>
    <lineage>
        <taxon>Eukaryota</taxon>
        <taxon>Metazoa</taxon>
        <taxon>Chordata</taxon>
        <taxon>Tunicata</taxon>
        <taxon>Ascidiacea</taxon>
        <taxon>Aplousobranchia</taxon>
        <taxon>Clavelinidae</taxon>
        <taxon>Clavelina</taxon>
    </lineage>
</organism>